<evidence type="ECO:0000256" key="2">
    <source>
        <dbReference type="SAM" id="Phobius"/>
    </source>
</evidence>
<feature type="region of interest" description="Disordered" evidence="1">
    <location>
        <begin position="126"/>
        <end position="160"/>
    </location>
</feature>
<protein>
    <recommendedName>
        <fullName evidence="6">Mid2 domain-containing protein</fullName>
    </recommendedName>
</protein>
<dbReference type="AlphaFoldDB" id="A0A3N4KY01"/>
<evidence type="ECO:0008006" key="6">
    <source>
        <dbReference type="Google" id="ProtNLM"/>
    </source>
</evidence>
<dbReference type="OrthoDB" id="5388668at2759"/>
<evidence type="ECO:0000313" key="4">
    <source>
        <dbReference type="EMBL" id="RPB13221.1"/>
    </source>
</evidence>
<proteinExistence type="predicted"/>
<evidence type="ECO:0000256" key="1">
    <source>
        <dbReference type="SAM" id="MobiDB-lite"/>
    </source>
</evidence>
<dbReference type="InParanoid" id="A0A3N4KY01"/>
<gene>
    <name evidence="4" type="ORF">P167DRAFT_544889</name>
</gene>
<dbReference type="EMBL" id="ML119124">
    <property type="protein sequence ID" value="RPB13221.1"/>
    <property type="molecule type" value="Genomic_DNA"/>
</dbReference>
<reference evidence="4 5" key="1">
    <citation type="journal article" date="2018" name="Nat. Ecol. Evol.">
        <title>Pezizomycetes genomes reveal the molecular basis of ectomycorrhizal truffle lifestyle.</title>
        <authorList>
            <person name="Murat C."/>
            <person name="Payen T."/>
            <person name="Noel B."/>
            <person name="Kuo A."/>
            <person name="Morin E."/>
            <person name="Chen J."/>
            <person name="Kohler A."/>
            <person name="Krizsan K."/>
            <person name="Balestrini R."/>
            <person name="Da Silva C."/>
            <person name="Montanini B."/>
            <person name="Hainaut M."/>
            <person name="Levati E."/>
            <person name="Barry K.W."/>
            <person name="Belfiori B."/>
            <person name="Cichocki N."/>
            <person name="Clum A."/>
            <person name="Dockter R.B."/>
            <person name="Fauchery L."/>
            <person name="Guy J."/>
            <person name="Iotti M."/>
            <person name="Le Tacon F."/>
            <person name="Lindquist E.A."/>
            <person name="Lipzen A."/>
            <person name="Malagnac F."/>
            <person name="Mello A."/>
            <person name="Molinier V."/>
            <person name="Miyauchi S."/>
            <person name="Poulain J."/>
            <person name="Riccioni C."/>
            <person name="Rubini A."/>
            <person name="Sitrit Y."/>
            <person name="Splivallo R."/>
            <person name="Traeger S."/>
            <person name="Wang M."/>
            <person name="Zifcakova L."/>
            <person name="Wipf D."/>
            <person name="Zambonelli A."/>
            <person name="Paolocci F."/>
            <person name="Nowrousian M."/>
            <person name="Ottonello S."/>
            <person name="Baldrian P."/>
            <person name="Spatafora J.W."/>
            <person name="Henrissat B."/>
            <person name="Nagy L.G."/>
            <person name="Aury J.M."/>
            <person name="Wincker P."/>
            <person name="Grigoriev I.V."/>
            <person name="Bonfante P."/>
            <person name="Martin F.M."/>
        </authorList>
    </citation>
    <scope>NUCLEOTIDE SEQUENCE [LARGE SCALE GENOMIC DNA]</scope>
    <source>
        <strain evidence="4 5">CCBAS932</strain>
    </source>
</reference>
<accession>A0A3N4KY01</accession>
<keyword evidence="5" id="KW-1185">Reference proteome</keyword>
<feature type="region of interest" description="Disordered" evidence="1">
    <location>
        <begin position="97"/>
        <end position="116"/>
    </location>
</feature>
<sequence>MDSRYSRMAGFLGVFLGLLAPVDALPLLSLLARDPARGVGGAAAVSSTSGQTDSESFTDNTGRLIGLVIGIFIVAVLIVLCFFTYRNRQAKKRRLAQRAAMQKETSASSASSDGYVAAARPENAKLMDGKYEPDMDEVYHSGQQSGRAVDTQYKGSYMKP</sequence>
<keyword evidence="2" id="KW-0812">Transmembrane</keyword>
<keyword evidence="2" id="KW-0472">Membrane</keyword>
<keyword evidence="3" id="KW-0732">Signal</keyword>
<evidence type="ECO:0000256" key="3">
    <source>
        <dbReference type="SAM" id="SignalP"/>
    </source>
</evidence>
<evidence type="ECO:0000313" key="5">
    <source>
        <dbReference type="Proteomes" id="UP000277580"/>
    </source>
</evidence>
<name>A0A3N4KY01_9PEZI</name>
<feature type="signal peptide" evidence="3">
    <location>
        <begin position="1"/>
        <end position="24"/>
    </location>
</feature>
<feature type="compositionally biased region" description="Basic and acidic residues" evidence="1">
    <location>
        <begin position="126"/>
        <end position="139"/>
    </location>
</feature>
<dbReference type="Proteomes" id="UP000277580">
    <property type="component" value="Unassembled WGS sequence"/>
</dbReference>
<keyword evidence="2" id="KW-1133">Transmembrane helix</keyword>
<feature type="chain" id="PRO_5018191101" description="Mid2 domain-containing protein" evidence="3">
    <location>
        <begin position="25"/>
        <end position="160"/>
    </location>
</feature>
<feature type="transmembrane region" description="Helical" evidence="2">
    <location>
        <begin position="64"/>
        <end position="85"/>
    </location>
</feature>
<organism evidence="4 5">
    <name type="scientific">Morchella conica CCBAS932</name>
    <dbReference type="NCBI Taxonomy" id="1392247"/>
    <lineage>
        <taxon>Eukaryota</taxon>
        <taxon>Fungi</taxon>
        <taxon>Dikarya</taxon>
        <taxon>Ascomycota</taxon>
        <taxon>Pezizomycotina</taxon>
        <taxon>Pezizomycetes</taxon>
        <taxon>Pezizales</taxon>
        <taxon>Morchellaceae</taxon>
        <taxon>Morchella</taxon>
    </lineage>
</organism>